<keyword evidence="1" id="KW-1133">Transmembrane helix</keyword>
<feature type="transmembrane region" description="Helical" evidence="1">
    <location>
        <begin position="39"/>
        <end position="55"/>
    </location>
</feature>
<sequence>MKTNDYVKYMTEQLVTYVDIPREERKEKRQLKKKHRPPMSYRLFGLIPIAFRFLFNRHK</sequence>
<dbReference type="Pfam" id="PF14038">
    <property type="entry name" value="YqzE"/>
    <property type="match status" value="1"/>
</dbReference>
<comment type="caution">
    <text evidence="2">The sequence shown here is derived from an EMBL/GenBank/DDBJ whole genome shotgun (WGS) entry which is preliminary data.</text>
</comment>
<proteinExistence type="predicted"/>
<keyword evidence="1" id="KW-0812">Transmembrane</keyword>
<reference evidence="2" key="1">
    <citation type="submission" date="2020-06" db="EMBL/GenBank/DDBJ databases">
        <title>Insight into the genomes of haloalkaliphilic bacilli from Kenyan soda lakes.</title>
        <authorList>
            <person name="Mwirichia R."/>
            <person name="Villamizar G.C."/>
            <person name="Poehlein A."/>
            <person name="Mugweru J."/>
            <person name="Kipnyargis A."/>
            <person name="Kiplimo D."/>
            <person name="Orwa P."/>
            <person name="Daniel R."/>
        </authorList>
    </citation>
    <scope>NUCLEOTIDE SEQUENCE</scope>
    <source>
        <strain evidence="2">B1096_S55</strain>
    </source>
</reference>
<protein>
    <submittedName>
        <fullName evidence="2">YqzE family protein</fullName>
    </submittedName>
</protein>
<dbReference type="EMBL" id="JABXYM010000001">
    <property type="protein sequence ID" value="MCR6096696.1"/>
    <property type="molecule type" value="Genomic_DNA"/>
</dbReference>
<organism evidence="2 3">
    <name type="scientific">Salipaludibacillus agaradhaerens</name>
    <name type="common">Bacillus agaradhaerens</name>
    <dbReference type="NCBI Taxonomy" id="76935"/>
    <lineage>
        <taxon>Bacteria</taxon>
        <taxon>Bacillati</taxon>
        <taxon>Bacillota</taxon>
        <taxon>Bacilli</taxon>
        <taxon>Bacillales</taxon>
        <taxon>Bacillaceae</taxon>
    </lineage>
</organism>
<dbReference type="Proteomes" id="UP001057753">
    <property type="component" value="Unassembled WGS sequence"/>
</dbReference>
<evidence type="ECO:0000256" key="1">
    <source>
        <dbReference type="SAM" id="Phobius"/>
    </source>
</evidence>
<keyword evidence="1" id="KW-0472">Membrane</keyword>
<dbReference type="InterPro" id="IPR025622">
    <property type="entry name" value="YqzE"/>
</dbReference>
<accession>A0A9Q4B1N7</accession>
<dbReference type="RefSeq" id="WP_078577027.1">
    <property type="nucleotide sequence ID" value="NZ_JABXYM010000001.1"/>
</dbReference>
<evidence type="ECO:0000313" key="3">
    <source>
        <dbReference type="Proteomes" id="UP001057753"/>
    </source>
</evidence>
<dbReference type="AlphaFoldDB" id="A0A9Q4B1N7"/>
<gene>
    <name evidence="2" type="ORF">HXA33_09015</name>
</gene>
<evidence type="ECO:0000313" key="2">
    <source>
        <dbReference type="EMBL" id="MCR6096696.1"/>
    </source>
</evidence>
<name>A0A9Q4B1N7_SALAG</name>
<keyword evidence="3" id="KW-1185">Reference proteome</keyword>